<dbReference type="OrthoDB" id="1447693at2"/>
<dbReference type="EMBL" id="QUNI01000005">
    <property type="protein sequence ID" value="REG99150.1"/>
    <property type="molecule type" value="Genomic_DNA"/>
</dbReference>
<sequence>MSMDIEKLKKLQDKLNQQHVKETYDELPDAFIQFLKSEIVNYHLHKVKITAKSKQSPRVLNSWINSDILFVEEGDKGKNRRFDKLESIWLNIVIEARKFGIPLDSLKQTRRDLMVSPIEGFSLLKFSVLDAILRNPKILMIYEEGHTNIMSLEAYSKIFTTATLPTHINLRLLDFIEPEFPNNAFQRDFAIENVYESEEKMTLLYFLKTGDFKFIKLYIDEKESDVRLIENSNLVFQNKDLFTAISLWSFKKVEIYLVDDIKLTITT</sequence>
<gene>
    <name evidence="1" type="ORF">C8P67_105322</name>
</gene>
<keyword evidence="2" id="KW-1185">Reference proteome</keyword>
<organism evidence="1 2">
    <name type="scientific">Flavobacterium aquicola</name>
    <dbReference type="NCBI Taxonomy" id="1682742"/>
    <lineage>
        <taxon>Bacteria</taxon>
        <taxon>Pseudomonadati</taxon>
        <taxon>Bacteroidota</taxon>
        <taxon>Flavobacteriia</taxon>
        <taxon>Flavobacteriales</taxon>
        <taxon>Flavobacteriaceae</taxon>
        <taxon>Flavobacterium</taxon>
    </lineage>
</organism>
<reference evidence="1 2" key="1">
    <citation type="submission" date="2018-08" db="EMBL/GenBank/DDBJ databases">
        <title>Genomic Encyclopedia of Archaeal and Bacterial Type Strains, Phase II (KMG-II): from individual species to whole genera.</title>
        <authorList>
            <person name="Goeker M."/>
        </authorList>
    </citation>
    <scope>NUCLEOTIDE SEQUENCE [LARGE SCALE GENOMIC DNA]</scope>
    <source>
        <strain evidence="1 2">DSM 100880</strain>
    </source>
</reference>
<dbReference type="RefSeq" id="WP_147298222.1">
    <property type="nucleotide sequence ID" value="NZ_QUNI01000005.1"/>
</dbReference>
<comment type="caution">
    <text evidence="1">The sequence shown here is derived from an EMBL/GenBank/DDBJ whole genome shotgun (WGS) entry which is preliminary data.</text>
</comment>
<dbReference type="Proteomes" id="UP000257136">
    <property type="component" value="Unassembled WGS sequence"/>
</dbReference>
<name>A0A3E0EN23_9FLAO</name>
<protein>
    <submittedName>
        <fullName evidence="1">Uncharacterized protein</fullName>
    </submittedName>
</protein>
<proteinExistence type="predicted"/>
<evidence type="ECO:0000313" key="2">
    <source>
        <dbReference type="Proteomes" id="UP000257136"/>
    </source>
</evidence>
<dbReference type="AlphaFoldDB" id="A0A3E0EN23"/>
<evidence type="ECO:0000313" key="1">
    <source>
        <dbReference type="EMBL" id="REG99150.1"/>
    </source>
</evidence>
<accession>A0A3E0EN23</accession>